<dbReference type="CDD" id="cd11576">
    <property type="entry name" value="GH99_GH71_like_2"/>
    <property type="match status" value="1"/>
</dbReference>
<evidence type="ECO:0000313" key="2">
    <source>
        <dbReference type="EMBL" id="RGV58255.1"/>
    </source>
</evidence>
<evidence type="ECO:0000313" key="3">
    <source>
        <dbReference type="Proteomes" id="UP000283850"/>
    </source>
</evidence>
<sequence>MVKRINWFIVCLLFSIGVTAQAAGKQYNSYKGLVMAGYQGWFNAPDDGAGRGWYHYTGHDGFRPGSCTIDFWPEVSEYKKLYKTEFRFADGTPAYTFSSHDESTVDTHFRWMKEYGLDGVFMQRFVGEIRNKSGLNHFNVVLNSAMKAANKYERAICVMYDLSGMRPGDEEVLLKDIADIAQRHALKDHAKNPSYLYHNGKPLVTIWGVGFNDRRRYGLNEAEKIINGLQAQGFSVMLGVPTHWRELNGDTESDPRLHELIKRCDVVMPWFVGRYNENSYPRYQKLIKDDIAWAKKNKVDYAPLAFPGFSWRNMKGHENSVQIPRNKGSFLWKQLSGAIKEGAEMIYVAMFDEIDEGTAIFKCAKKVPVGASTFVPIEEGIGSDHYLWLVGQAGKMLRKEKPLEMKQPERK</sequence>
<dbReference type="AlphaFoldDB" id="A0A412YLK8"/>
<gene>
    <name evidence="2" type="ORF">DWW10_01070</name>
</gene>
<evidence type="ECO:0000256" key="1">
    <source>
        <dbReference type="SAM" id="SignalP"/>
    </source>
</evidence>
<organism evidence="2 3">
    <name type="scientific">Bacteroides intestinalis</name>
    <dbReference type="NCBI Taxonomy" id="329854"/>
    <lineage>
        <taxon>Bacteria</taxon>
        <taxon>Pseudomonadati</taxon>
        <taxon>Bacteroidota</taxon>
        <taxon>Bacteroidia</taxon>
        <taxon>Bacteroidales</taxon>
        <taxon>Bacteroidaceae</taxon>
        <taxon>Bacteroides</taxon>
    </lineage>
</organism>
<dbReference type="Gene3D" id="3.20.20.80">
    <property type="entry name" value="Glycosidases"/>
    <property type="match status" value="1"/>
</dbReference>
<protein>
    <submittedName>
        <fullName evidence="2">Xylosidase</fullName>
    </submittedName>
</protein>
<feature type="signal peptide" evidence="1">
    <location>
        <begin position="1"/>
        <end position="22"/>
    </location>
</feature>
<dbReference type="RefSeq" id="WP_022394274.1">
    <property type="nucleotide sequence ID" value="NZ_QRZF01000001.1"/>
</dbReference>
<feature type="chain" id="PRO_5019150127" evidence="1">
    <location>
        <begin position="23"/>
        <end position="411"/>
    </location>
</feature>
<dbReference type="EMBL" id="QRZF01000001">
    <property type="protein sequence ID" value="RGV58255.1"/>
    <property type="molecule type" value="Genomic_DNA"/>
</dbReference>
<comment type="caution">
    <text evidence="2">The sequence shown here is derived from an EMBL/GenBank/DDBJ whole genome shotgun (WGS) entry which is preliminary data.</text>
</comment>
<reference evidence="2 3" key="1">
    <citation type="submission" date="2018-08" db="EMBL/GenBank/DDBJ databases">
        <title>A genome reference for cultivated species of the human gut microbiota.</title>
        <authorList>
            <person name="Zou Y."/>
            <person name="Xue W."/>
            <person name="Luo G."/>
        </authorList>
    </citation>
    <scope>NUCLEOTIDE SEQUENCE [LARGE SCALE GENOMIC DNA]</scope>
    <source>
        <strain evidence="2 3">AF14-32</strain>
    </source>
</reference>
<keyword evidence="1" id="KW-0732">Signal</keyword>
<proteinExistence type="predicted"/>
<name>A0A412YLK8_9BACE</name>
<dbReference type="Proteomes" id="UP000283850">
    <property type="component" value="Unassembled WGS sequence"/>
</dbReference>
<accession>A0A412YLK8</accession>